<evidence type="ECO:0000256" key="2">
    <source>
        <dbReference type="ARBA" id="ARBA00022980"/>
    </source>
</evidence>
<reference evidence="6 7" key="1">
    <citation type="journal article" date="2016" name="Nat. Commun.">
        <title>Thousands of microbial genomes shed light on interconnected biogeochemical processes in an aquifer system.</title>
        <authorList>
            <person name="Anantharaman K."/>
            <person name="Brown C.T."/>
            <person name="Hug L.A."/>
            <person name="Sharon I."/>
            <person name="Castelle C.J."/>
            <person name="Probst A.J."/>
            <person name="Thomas B.C."/>
            <person name="Singh A."/>
            <person name="Wilkins M.J."/>
            <person name="Karaoz U."/>
            <person name="Brodie E.L."/>
            <person name="Williams K.H."/>
            <person name="Hubbard S.S."/>
            <person name="Banfield J.F."/>
        </authorList>
    </citation>
    <scope>NUCLEOTIDE SEQUENCE [LARGE SCALE GENOMIC DNA]</scope>
</reference>
<evidence type="ECO:0000256" key="1">
    <source>
        <dbReference type="ARBA" id="ARBA00005589"/>
    </source>
</evidence>
<dbReference type="HAMAP" id="MF_00270">
    <property type="entry name" value="Ribosomal_bS18"/>
    <property type="match status" value="1"/>
</dbReference>
<dbReference type="InterPro" id="IPR001648">
    <property type="entry name" value="Ribosomal_bS18"/>
</dbReference>
<dbReference type="EMBL" id="METD01000001">
    <property type="protein sequence ID" value="OGB73881.1"/>
    <property type="molecule type" value="Genomic_DNA"/>
</dbReference>
<dbReference type="GO" id="GO:0006412">
    <property type="term" value="P:translation"/>
    <property type="evidence" value="ECO:0007669"/>
    <property type="project" value="UniProtKB-UniRule"/>
</dbReference>
<dbReference type="Gene3D" id="4.10.640.10">
    <property type="entry name" value="Ribosomal protein S18"/>
    <property type="match status" value="1"/>
</dbReference>
<dbReference type="AlphaFoldDB" id="A0A1F4NR32"/>
<keyword evidence="2 4" id="KW-0689">Ribosomal protein</keyword>
<dbReference type="NCBIfam" id="TIGR00165">
    <property type="entry name" value="S18"/>
    <property type="match status" value="1"/>
</dbReference>
<evidence type="ECO:0000313" key="7">
    <source>
        <dbReference type="Proteomes" id="UP000178085"/>
    </source>
</evidence>
<evidence type="ECO:0000256" key="5">
    <source>
        <dbReference type="RuleBase" id="RU003910"/>
    </source>
</evidence>
<dbReference type="PRINTS" id="PR00974">
    <property type="entry name" value="RIBOSOMALS18"/>
</dbReference>
<comment type="subunit">
    <text evidence="4">Part of the 30S ribosomal subunit. Forms a tight heterodimer with protein bS6.</text>
</comment>
<evidence type="ECO:0000256" key="4">
    <source>
        <dbReference type="HAMAP-Rule" id="MF_00270"/>
    </source>
</evidence>
<accession>A0A1F4NR32</accession>
<dbReference type="PANTHER" id="PTHR13479">
    <property type="entry name" value="30S RIBOSOMAL PROTEIN S18"/>
    <property type="match status" value="1"/>
</dbReference>
<sequence>MMAVKKTCYFCSEGIPYVDYKNTRMLRKFVSRYMKIESQHRTGTCAKHQRAVTEALKRSRHLALLPFTLH</sequence>
<proteinExistence type="inferred from homology"/>
<keyword evidence="3 4" id="KW-0687">Ribonucleoprotein</keyword>
<comment type="similarity">
    <text evidence="1 4 5">Belongs to the bacterial ribosomal protein bS18 family.</text>
</comment>
<organism evidence="6 7">
    <name type="scientific">candidate division Kazan bacterium RIFCSPLOWO2_01_FULL_45_19</name>
    <dbReference type="NCBI Taxonomy" id="1798538"/>
    <lineage>
        <taxon>Bacteria</taxon>
        <taxon>Bacteria division Kazan-3B-28</taxon>
    </lineage>
</organism>
<dbReference type="GO" id="GO:0003735">
    <property type="term" value="F:structural constituent of ribosome"/>
    <property type="evidence" value="ECO:0007669"/>
    <property type="project" value="InterPro"/>
</dbReference>
<dbReference type="PANTHER" id="PTHR13479:SF40">
    <property type="entry name" value="SMALL RIBOSOMAL SUBUNIT PROTEIN BS18M"/>
    <property type="match status" value="1"/>
</dbReference>
<dbReference type="Proteomes" id="UP000178085">
    <property type="component" value="Unassembled WGS sequence"/>
</dbReference>
<evidence type="ECO:0000256" key="3">
    <source>
        <dbReference type="ARBA" id="ARBA00023274"/>
    </source>
</evidence>
<keyword evidence="4" id="KW-0699">rRNA-binding</keyword>
<keyword evidence="4" id="KW-0694">RNA-binding</keyword>
<comment type="caution">
    <text evidence="6">The sequence shown here is derived from an EMBL/GenBank/DDBJ whole genome shotgun (WGS) entry which is preliminary data.</text>
</comment>
<dbReference type="GO" id="GO:0070181">
    <property type="term" value="F:small ribosomal subunit rRNA binding"/>
    <property type="evidence" value="ECO:0007669"/>
    <property type="project" value="TreeGrafter"/>
</dbReference>
<gene>
    <name evidence="4" type="primary">rpsR</name>
    <name evidence="6" type="ORF">A3K51_02340</name>
</gene>
<comment type="function">
    <text evidence="4">Binds as a heterodimer with protein bS6 to the central domain of the 16S rRNA, where it helps stabilize the platform of the 30S subunit.</text>
</comment>
<dbReference type="GO" id="GO:0022627">
    <property type="term" value="C:cytosolic small ribosomal subunit"/>
    <property type="evidence" value="ECO:0007669"/>
    <property type="project" value="TreeGrafter"/>
</dbReference>
<dbReference type="SUPFAM" id="SSF46911">
    <property type="entry name" value="Ribosomal protein S18"/>
    <property type="match status" value="1"/>
</dbReference>
<name>A0A1F4NR32_UNCK3</name>
<dbReference type="Pfam" id="PF01084">
    <property type="entry name" value="Ribosomal_S18"/>
    <property type="match status" value="1"/>
</dbReference>
<evidence type="ECO:0000313" key="6">
    <source>
        <dbReference type="EMBL" id="OGB73881.1"/>
    </source>
</evidence>
<protein>
    <recommendedName>
        <fullName evidence="4">Small ribosomal subunit protein bS18</fullName>
    </recommendedName>
</protein>
<dbReference type="InterPro" id="IPR036870">
    <property type="entry name" value="Ribosomal_bS18_sf"/>
</dbReference>